<dbReference type="InterPro" id="IPR013482">
    <property type="entry name" value="Molybde_CF_guanTrfase"/>
</dbReference>
<organism evidence="9 10">
    <name type="scientific">Novipirellula herctigrandis</name>
    <dbReference type="NCBI Taxonomy" id="2527986"/>
    <lineage>
        <taxon>Bacteria</taxon>
        <taxon>Pseudomonadati</taxon>
        <taxon>Planctomycetota</taxon>
        <taxon>Planctomycetia</taxon>
        <taxon>Pirellulales</taxon>
        <taxon>Pirellulaceae</taxon>
        <taxon>Novipirellula</taxon>
    </lineage>
</organism>
<gene>
    <name evidence="9" type="ORF">CA13_23710</name>
</gene>
<dbReference type="SUPFAM" id="SSF53448">
    <property type="entry name" value="Nucleotide-diphospho-sugar transferases"/>
    <property type="match status" value="1"/>
</dbReference>
<protein>
    <submittedName>
        <fullName evidence="9">Molybdopterin-guanine dinucleotide biosynthesis protein MobA</fullName>
    </submittedName>
</protein>
<keyword evidence="4" id="KW-0547">Nucleotide-binding</keyword>
<evidence type="ECO:0000256" key="4">
    <source>
        <dbReference type="ARBA" id="ARBA00022741"/>
    </source>
</evidence>
<evidence type="ECO:0000256" key="2">
    <source>
        <dbReference type="ARBA" id="ARBA00022679"/>
    </source>
</evidence>
<dbReference type="InterPro" id="IPR029044">
    <property type="entry name" value="Nucleotide-diphossugar_trans"/>
</dbReference>
<dbReference type="GO" id="GO:0005525">
    <property type="term" value="F:GTP binding"/>
    <property type="evidence" value="ECO:0007669"/>
    <property type="project" value="UniProtKB-KW"/>
</dbReference>
<dbReference type="GO" id="GO:0046872">
    <property type="term" value="F:metal ion binding"/>
    <property type="evidence" value="ECO:0007669"/>
    <property type="project" value="UniProtKB-KW"/>
</dbReference>
<dbReference type="Gene3D" id="3.90.550.10">
    <property type="entry name" value="Spore Coat Polysaccharide Biosynthesis Protein SpsA, Chain A"/>
    <property type="match status" value="1"/>
</dbReference>
<dbReference type="InterPro" id="IPR025877">
    <property type="entry name" value="MobA-like_NTP_Trfase"/>
</dbReference>
<dbReference type="PANTHER" id="PTHR19136">
    <property type="entry name" value="MOLYBDENUM COFACTOR GUANYLYLTRANSFERASE"/>
    <property type="match status" value="1"/>
</dbReference>
<dbReference type="RefSeq" id="WP_146396278.1">
    <property type="nucleotide sequence ID" value="NZ_SJPJ01000001.1"/>
</dbReference>
<keyword evidence="6" id="KW-0342">GTP-binding</keyword>
<evidence type="ECO:0000313" key="9">
    <source>
        <dbReference type="EMBL" id="TWT80925.1"/>
    </source>
</evidence>
<dbReference type="Proteomes" id="UP000315010">
    <property type="component" value="Unassembled WGS sequence"/>
</dbReference>
<dbReference type="Pfam" id="PF12804">
    <property type="entry name" value="NTP_transf_3"/>
    <property type="match status" value="1"/>
</dbReference>
<dbReference type="AlphaFoldDB" id="A0A5C5Z0W0"/>
<evidence type="ECO:0000256" key="1">
    <source>
        <dbReference type="ARBA" id="ARBA00022490"/>
    </source>
</evidence>
<evidence type="ECO:0000259" key="8">
    <source>
        <dbReference type="Pfam" id="PF12804"/>
    </source>
</evidence>
<keyword evidence="1" id="KW-0963">Cytoplasm</keyword>
<reference evidence="9 10" key="1">
    <citation type="submission" date="2019-02" db="EMBL/GenBank/DDBJ databases">
        <title>Deep-cultivation of Planctomycetes and their phenomic and genomic characterization uncovers novel biology.</title>
        <authorList>
            <person name="Wiegand S."/>
            <person name="Jogler M."/>
            <person name="Boedeker C."/>
            <person name="Pinto D."/>
            <person name="Vollmers J."/>
            <person name="Rivas-Marin E."/>
            <person name="Kohn T."/>
            <person name="Peeters S.H."/>
            <person name="Heuer A."/>
            <person name="Rast P."/>
            <person name="Oberbeckmann S."/>
            <person name="Bunk B."/>
            <person name="Jeske O."/>
            <person name="Meyerdierks A."/>
            <person name="Storesund J.E."/>
            <person name="Kallscheuer N."/>
            <person name="Luecker S."/>
            <person name="Lage O.M."/>
            <person name="Pohl T."/>
            <person name="Merkel B.J."/>
            <person name="Hornburger P."/>
            <person name="Mueller R.-W."/>
            <person name="Bruemmer F."/>
            <person name="Labrenz M."/>
            <person name="Spormann A.M."/>
            <person name="Op Den Camp H."/>
            <person name="Overmann J."/>
            <person name="Amann R."/>
            <person name="Jetten M.S.M."/>
            <person name="Mascher T."/>
            <person name="Medema M.H."/>
            <person name="Devos D.P."/>
            <person name="Kaster A.-K."/>
            <person name="Ovreas L."/>
            <person name="Rohde M."/>
            <person name="Galperin M.Y."/>
            <person name="Jogler C."/>
        </authorList>
    </citation>
    <scope>NUCLEOTIDE SEQUENCE [LARGE SCALE GENOMIC DNA]</scope>
    <source>
        <strain evidence="9 10">CA13</strain>
    </source>
</reference>
<name>A0A5C5Z0W0_9BACT</name>
<dbReference type="GO" id="GO:0006777">
    <property type="term" value="P:Mo-molybdopterin cofactor biosynthetic process"/>
    <property type="evidence" value="ECO:0007669"/>
    <property type="project" value="UniProtKB-KW"/>
</dbReference>
<feature type="domain" description="MobA-like NTP transferase" evidence="8">
    <location>
        <begin position="10"/>
        <end position="167"/>
    </location>
</feature>
<keyword evidence="5" id="KW-0460">Magnesium</keyword>
<keyword evidence="7" id="KW-0501">Molybdenum cofactor biosynthesis</keyword>
<dbReference type="OrthoDB" id="9788394at2"/>
<evidence type="ECO:0000313" key="10">
    <source>
        <dbReference type="Proteomes" id="UP000315010"/>
    </source>
</evidence>
<dbReference type="GO" id="GO:0016779">
    <property type="term" value="F:nucleotidyltransferase activity"/>
    <property type="evidence" value="ECO:0007669"/>
    <property type="project" value="TreeGrafter"/>
</dbReference>
<proteinExistence type="predicted"/>
<dbReference type="EMBL" id="SJPJ01000001">
    <property type="protein sequence ID" value="TWT80925.1"/>
    <property type="molecule type" value="Genomic_DNA"/>
</dbReference>
<evidence type="ECO:0000256" key="3">
    <source>
        <dbReference type="ARBA" id="ARBA00022723"/>
    </source>
</evidence>
<keyword evidence="2" id="KW-0808">Transferase</keyword>
<keyword evidence="3" id="KW-0479">Metal-binding</keyword>
<sequence>MSMVNRDLLGIVLCGGRSSRMGMDKGKLLHPNGVTFLEHAKQRIGEVCELVFMSGHTDDETNFPTLADPVTFRGPATGVAMAVDFAAGQGLAGCLVTPVDMPNLTSHHLRKLVDCWQHSRSELVCLASECDNRIEPLVSIYPVCFRDELSELAESEHRSLSRWINARKHAIVTVPPAACKNVNTPDEIPNSRRRD</sequence>
<dbReference type="CDD" id="cd02503">
    <property type="entry name" value="MobA"/>
    <property type="match status" value="1"/>
</dbReference>
<evidence type="ECO:0000256" key="5">
    <source>
        <dbReference type="ARBA" id="ARBA00022842"/>
    </source>
</evidence>
<accession>A0A5C5Z0W0</accession>
<dbReference type="PANTHER" id="PTHR19136:SF81">
    <property type="entry name" value="MOLYBDENUM COFACTOR GUANYLYLTRANSFERASE"/>
    <property type="match status" value="1"/>
</dbReference>
<evidence type="ECO:0000256" key="6">
    <source>
        <dbReference type="ARBA" id="ARBA00023134"/>
    </source>
</evidence>
<keyword evidence="10" id="KW-1185">Reference proteome</keyword>
<evidence type="ECO:0000256" key="7">
    <source>
        <dbReference type="ARBA" id="ARBA00023150"/>
    </source>
</evidence>
<comment type="caution">
    <text evidence="9">The sequence shown here is derived from an EMBL/GenBank/DDBJ whole genome shotgun (WGS) entry which is preliminary data.</text>
</comment>